<dbReference type="Gene3D" id="1.25.10.10">
    <property type="entry name" value="Leucine-rich Repeat Variant"/>
    <property type="match status" value="3"/>
</dbReference>
<dbReference type="FunCoup" id="A0A059A4D4">
    <property type="interactions" value="1073"/>
</dbReference>
<organism evidence="4">
    <name type="scientific">Eucalyptus grandis</name>
    <name type="common">Flooded gum</name>
    <dbReference type="NCBI Taxonomy" id="71139"/>
    <lineage>
        <taxon>Eukaryota</taxon>
        <taxon>Viridiplantae</taxon>
        <taxon>Streptophyta</taxon>
        <taxon>Embryophyta</taxon>
        <taxon>Tracheophyta</taxon>
        <taxon>Spermatophyta</taxon>
        <taxon>Magnoliopsida</taxon>
        <taxon>eudicotyledons</taxon>
        <taxon>Gunneridae</taxon>
        <taxon>Pentapetalae</taxon>
        <taxon>rosids</taxon>
        <taxon>malvids</taxon>
        <taxon>Myrtales</taxon>
        <taxon>Myrtaceae</taxon>
        <taxon>Myrtoideae</taxon>
        <taxon>Eucalypteae</taxon>
        <taxon>Eucalyptus</taxon>
    </lineage>
</organism>
<dbReference type="eggNOG" id="KOG0167">
    <property type="taxonomic scope" value="Eukaryota"/>
</dbReference>
<dbReference type="InterPro" id="IPR000225">
    <property type="entry name" value="Armadillo"/>
</dbReference>
<dbReference type="Gramene" id="KCW48526">
    <property type="protein sequence ID" value="KCW48526"/>
    <property type="gene ID" value="EUGRSUZ_K02202"/>
</dbReference>
<dbReference type="InterPro" id="IPR011989">
    <property type="entry name" value="ARM-like"/>
</dbReference>
<evidence type="ECO:0000259" key="3">
    <source>
        <dbReference type="Pfam" id="PF23005"/>
    </source>
</evidence>
<protein>
    <recommendedName>
        <fullName evidence="3">DUF7032 domain-containing protein</fullName>
    </recommendedName>
</protein>
<dbReference type="AlphaFoldDB" id="A0A059A4D4"/>
<dbReference type="InParanoid" id="A0A059A4D4"/>
<evidence type="ECO:0000256" key="1">
    <source>
        <dbReference type="ARBA" id="ARBA00022737"/>
    </source>
</evidence>
<dbReference type="OMA" id="RHVTDCD"/>
<proteinExistence type="predicted"/>
<feature type="repeat" description="ARM" evidence="2">
    <location>
        <begin position="192"/>
        <end position="234"/>
    </location>
</feature>
<gene>
    <name evidence="4" type="ORF">EUGRSUZ_K02202</name>
</gene>
<dbReference type="SMART" id="SM00185">
    <property type="entry name" value="ARM"/>
    <property type="match status" value="6"/>
</dbReference>
<reference evidence="4" key="1">
    <citation type="submission" date="2013-07" db="EMBL/GenBank/DDBJ databases">
        <title>The genome of Eucalyptus grandis.</title>
        <authorList>
            <person name="Schmutz J."/>
            <person name="Hayes R."/>
            <person name="Myburg A."/>
            <person name="Tuskan G."/>
            <person name="Grattapaglia D."/>
            <person name="Rokhsar D.S."/>
        </authorList>
    </citation>
    <scope>NUCLEOTIDE SEQUENCE</scope>
    <source>
        <tissue evidence="4">Leaf extractions</tissue>
    </source>
</reference>
<dbReference type="InterPro" id="IPR016024">
    <property type="entry name" value="ARM-type_fold"/>
</dbReference>
<evidence type="ECO:0000313" key="4">
    <source>
        <dbReference type="EMBL" id="KCW48526.1"/>
    </source>
</evidence>
<dbReference type="PANTHER" id="PTHR46043">
    <property type="entry name" value="ARM REPEAT SUPERFAMILY PROTEIN"/>
    <property type="match status" value="1"/>
</dbReference>
<accession>A0A059A4D4</accession>
<dbReference type="Pfam" id="PF23005">
    <property type="entry name" value="DUF7032"/>
    <property type="match status" value="1"/>
</dbReference>
<sequence>MRAPEDDREEEEEEEDPIAICSRLLSSLTAEIPRAVHFKPKWSLLRSHVALLPSLLPELSPQHPLSLDLLHSISHSLDRALSLALKCQLPSLPDGKLHTQSDLDSSLSLLLRHLHDADVLLKSGLLLLHPDPPSSSSSSTLLSKRDSIRVQSRDLVTRLQIGAPDSKNSALDSLLALLAEDDKNVIIAVAQGVVPVLVKLLDSGSLEVKEKAVAALSRVSTVNSSKPVLIAEGLLLLNHLLRVLESGSGFAKEKACVALLALSQSKENARALGTRGGVSSLLEICVAGTPSSQASAAGVLRNLAAFPEIKENFMEENAVLVLLALASSGTALAQENAIGCLCNLIADGDDDLKLMVVSEKGIECLKNYWDAAPCDRNLEVAVELLSQLASCQPIGEALVSEGFIARLLAVLDCGVLGVRIVAARAVCELGVGPKTKKEIGECGCIAALIKMLDGKAVEEKEAAAKALSGLLLYAGNRKIFRKDAKGIASTVPLLDPTIQNLDKRYPVSILASLVHSKKCRKQMVSGGACAYLQKLVEMDVDGAKKLYDSIGRGKIWDMFSRP</sequence>
<dbReference type="OrthoDB" id="7537227at2759"/>
<dbReference type="PROSITE" id="PS50176">
    <property type="entry name" value="ARM_REPEAT"/>
    <property type="match status" value="1"/>
</dbReference>
<dbReference type="PANTHER" id="PTHR46043:SF13">
    <property type="entry name" value="ARM REPEAT SUPERFAMILY PROTEIN"/>
    <property type="match status" value="1"/>
</dbReference>
<dbReference type="KEGG" id="egr:104425767"/>
<dbReference type="EMBL" id="KK198763">
    <property type="protein sequence ID" value="KCW48526.1"/>
    <property type="molecule type" value="Genomic_DNA"/>
</dbReference>
<keyword evidence="1" id="KW-0677">Repeat</keyword>
<dbReference type="Pfam" id="PF00514">
    <property type="entry name" value="Arm"/>
    <property type="match status" value="1"/>
</dbReference>
<dbReference type="InterPro" id="IPR054296">
    <property type="entry name" value="DUF7032"/>
</dbReference>
<name>A0A059A4D4_EUCGR</name>
<evidence type="ECO:0000256" key="2">
    <source>
        <dbReference type="PROSITE-ProRule" id="PRU00259"/>
    </source>
</evidence>
<dbReference type="SUPFAM" id="SSF48371">
    <property type="entry name" value="ARM repeat"/>
    <property type="match status" value="1"/>
</dbReference>
<feature type="domain" description="DUF7032" evidence="3">
    <location>
        <begin position="22"/>
        <end position="124"/>
    </location>
</feature>